<evidence type="ECO:0000256" key="3">
    <source>
        <dbReference type="SAM" id="SignalP"/>
    </source>
</evidence>
<comment type="caution">
    <text evidence="5">The sequence shown here is derived from an EMBL/GenBank/DDBJ whole genome shotgun (WGS) entry which is preliminary data.</text>
</comment>
<dbReference type="InterPro" id="IPR025645">
    <property type="entry name" value="DUF4349"/>
</dbReference>
<dbReference type="EMBL" id="CAJVAP010000016">
    <property type="protein sequence ID" value="CAG7612456.1"/>
    <property type="molecule type" value="Genomic_DNA"/>
</dbReference>
<dbReference type="Pfam" id="PF14257">
    <property type="entry name" value="DUF4349"/>
    <property type="match status" value="1"/>
</dbReference>
<evidence type="ECO:0000256" key="2">
    <source>
        <dbReference type="SAM" id="Phobius"/>
    </source>
</evidence>
<dbReference type="Proteomes" id="UP000693892">
    <property type="component" value="Unassembled WGS sequence"/>
</dbReference>
<proteinExistence type="predicted"/>
<dbReference type="RefSeq" id="WP_218115175.1">
    <property type="nucleotide sequence ID" value="NZ_CAJVAP010000016.1"/>
</dbReference>
<keyword evidence="1" id="KW-0175">Coiled coil</keyword>
<keyword evidence="2" id="KW-1133">Transmembrane helix</keyword>
<name>A0A916JXW7_9MICO</name>
<evidence type="ECO:0000256" key="1">
    <source>
        <dbReference type="SAM" id="Coils"/>
    </source>
</evidence>
<gene>
    <name evidence="5" type="ORF">LEUCIP111803_01567</name>
</gene>
<feature type="signal peptide" evidence="3">
    <location>
        <begin position="1"/>
        <end position="24"/>
    </location>
</feature>
<evidence type="ECO:0000313" key="6">
    <source>
        <dbReference type="Proteomes" id="UP000693892"/>
    </source>
</evidence>
<reference evidence="5" key="1">
    <citation type="submission" date="2021-06" db="EMBL/GenBank/DDBJ databases">
        <authorList>
            <person name="Criscuolo A."/>
        </authorList>
    </citation>
    <scope>NUCLEOTIDE SEQUENCE</scope>
    <source>
        <strain evidence="5">CIP111803</strain>
    </source>
</reference>
<keyword evidence="2" id="KW-0472">Membrane</keyword>
<keyword evidence="2" id="KW-0812">Transmembrane</keyword>
<feature type="transmembrane region" description="Helical" evidence="2">
    <location>
        <begin position="252"/>
        <end position="276"/>
    </location>
</feature>
<evidence type="ECO:0000259" key="4">
    <source>
        <dbReference type="Pfam" id="PF14257"/>
    </source>
</evidence>
<feature type="domain" description="DUF4349" evidence="4">
    <location>
        <begin position="66"/>
        <end position="272"/>
    </location>
</feature>
<feature type="coiled-coil region" evidence="1">
    <location>
        <begin position="153"/>
        <end position="210"/>
    </location>
</feature>
<accession>A0A916JXW7</accession>
<evidence type="ECO:0000313" key="5">
    <source>
        <dbReference type="EMBL" id="CAG7612456.1"/>
    </source>
</evidence>
<keyword evidence="6" id="KW-1185">Reference proteome</keyword>
<dbReference type="AlphaFoldDB" id="A0A916JXW7"/>
<organism evidence="5 6">
    <name type="scientific">Leucobacter soli</name>
    <dbReference type="NCBI Taxonomy" id="2812850"/>
    <lineage>
        <taxon>Bacteria</taxon>
        <taxon>Bacillati</taxon>
        <taxon>Actinomycetota</taxon>
        <taxon>Actinomycetes</taxon>
        <taxon>Micrococcales</taxon>
        <taxon>Microbacteriaceae</taxon>
        <taxon>Leucobacter</taxon>
    </lineage>
</organism>
<feature type="chain" id="PRO_5037341258" description="DUF4349 domain-containing protein" evidence="3">
    <location>
        <begin position="25"/>
        <end position="295"/>
    </location>
</feature>
<sequence length="295" mass="29770">MTRRRTLAPALLAALLLVPLSACASSSGDSGGADGIEMMAGSPMSADAIGDGSYASEDAQVDAAGRSVIRTGDISIRVADPNAVAAQAADVAKDLGGHVASQSIDRGGDGSGAGASLQLRVPASRIDEAFAALAELGDVVSESRNTTDVTAEHVDLRARVAALETSVERLTKLMSGAATTSDLLEAEAALSERQQELDGLTAQLTALEDQIDEATIWVQLSSTSTLPGGPANFWDGLVAGWHSLVAAGAGALVGLGILLPWLALVGAAALVVLLIVRAARRGKRAVRGTDGDAAA</sequence>
<protein>
    <recommendedName>
        <fullName evidence="4">DUF4349 domain-containing protein</fullName>
    </recommendedName>
</protein>
<keyword evidence="3" id="KW-0732">Signal</keyword>